<dbReference type="AlphaFoldDB" id="A0A6J4NUL6"/>
<keyword evidence="2" id="KW-0378">Hydrolase</keyword>
<proteinExistence type="predicted"/>
<sequence>EPDRAPAPTRPPAAIRPRGRGRGSGGRGRERARRAQRRDVRGVLRRGQHDHAGRQHLPPRPRPPPARVLHHPRAARRSLEAGVLPRRRGGGPRARRRGPELRAVVHRGPHRRRARGARRGDLRRGHGPPHLARHARAGPAAPRPGTAGLAGHRCSDRDRHHHRASPGPHRRDGHRRRARRRRLHRPPRGRPAARTGQGGGDQGAGGPGGARPRAVLGVLRLLQRPAHALARRRPDRHQPRLPAARPREGPGVAHPGLPDRAQGRTGRADGGSGRGCRVRRRGRGGQRAPPVEV</sequence>
<evidence type="ECO:0000313" key="2">
    <source>
        <dbReference type="EMBL" id="CAA9392195.1"/>
    </source>
</evidence>
<organism evidence="2">
    <name type="scientific">uncultured Nocardioides sp</name>
    <dbReference type="NCBI Taxonomy" id="198441"/>
    <lineage>
        <taxon>Bacteria</taxon>
        <taxon>Bacillati</taxon>
        <taxon>Actinomycetota</taxon>
        <taxon>Actinomycetes</taxon>
        <taxon>Propionibacteriales</taxon>
        <taxon>Nocardioidaceae</taxon>
        <taxon>Nocardioides</taxon>
        <taxon>environmental samples</taxon>
    </lineage>
</organism>
<protein>
    <submittedName>
        <fullName evidence="2">Phosphoserine phosphatase</fullName>
        <ecNumber evidence="2">3.1.3.3</ecNumber>
    </submittedName>
</protein>
<feature type="compositionally biased region" description="Basic residues" evidence="1">
    <location>
        <begin position="171"/>
        <end position="188"/>
    </location>
</feature>
<dbReference type="GO" id="GO:0016787">
    <property type="term" value="F:hydrolase activity"/>
    <property type="evidence" value="ECO:0007669"/>
    <property type="project" value="UniProtKB-KW"/>
</dbReference>
<reference evidence="2" key="1">
    <citation type="submission" date="2020-02" db="EMBL/GenBank/DDBJ databases">
        <authorList>
            <person name="Meier V. D."/>
        </authorList>
    </citation>
    <scope>NUCLEOTIDE SEQUENCE</scope>
    <source>
        <strain evidence="2">AVDCRST_MAG32</strain>
    </source>
</reference>
<feature type="compositionally biased region" description="Basic residues" evidence="1">
    <location>
        <begin position="104"/>
        <end position="117"/>
    </location>
</feature>
<feature type="compositionally biased region" description="Basic residues" evidence="1">
    <location>
        <begin position="85"/>
        <end position="96"/>
    </location>
</feature>
<feature type="compositionally biased region" description="Gly residues" evidence="1">
    <location>
        <begin position="196"/>
        <end position="209"/>
    </location>
</feature>
<feature type="region of interest" description="Disordered" evidence="1">
    <location>
        <begin position="1"/>
        <end position="293"/>
    </location>
</feature>
<dbReference type="EMBL" id="CADCUM010000094">
    <property type="protein sequence ID" value="CAA9392195.1"/>
    <property type="molecule type" value="Genomic_DNA"/>
</dbReference>
<feature type="non-terminal residue" evidence="2">
    <location>
        <position position="1"/>
    </location>
</feature>
<feature type="compositionally biased region" description="Basic residues" evidence="1">
    <location>
        <begin position="125"/>
        <end position="136"/>
    </location>
</feature>
<accession>A0A6J4NUL6</accession>
<feature type="non-terminal residue" evidence="2">
    <location>
        <position position="293"/>
    </location>
</feature>
<feature type="compositionally biased region" description="Low complexity" evidence="1">
    <location>
        <begin position="137"/>
        <end position="152"/>
    </location>
</feature>
<dbReference type="EC" id="3.1.3.3" evidence="2"/>
<gene>
    <name evidence="2" type="ORF">AVDCRST_MAG32-2397</name>
</gene>
<feature type="compositionally biased region" description="Basic and acidic residues" evidence="1">
    <location>
        <begin position="37"/>
        <end position="53"/>
    </location>
</feature>
<name>A0A6J4NUL6_9ACTN</name>
<evidence type="ECO:0000256" key="1">
    <source>
        <dbReference type="SAM" id="MobiDB-lite"/>
    </source>
</evidence>